<evidence type="ECO:0000313" key="1">
    <source>
        <dbReference type="EMBL" id="KAL2620043.1"/>
    </source>
</evidence>
<organism evidence="1 2">
    <name type="scientific">Riccia fluitans</name>
    <dbReference type="NCBI Taxonomy" id="41844"/>
    <lineage>
        <taxon>Eukaryota</taxon>
        <taxon>Viridiplantae</taxon>
        <taxon>Streptophyta</taxon>
        <taxon>Embryophyta</taxon>
        <taxon>Marchantiophyta</taxon>
        <taxon>Marchantiopsida</taxon>
        <taxon>Marchantiidae</taxon>
        <taxon>Marchantiales</taxon>
        <taxon>Ricciaceae</taxon>
        <taxon>Riccia</taxon>
    </lineage>
</organism>
<reference evidence="1 2" key="1">
    <citation type="submission" date="2024-09" db="EMBL/GenBank/DDBJ databases">
        <title>Chromosome-scale assembly of Riccia fluitans.</title>
        <authorList>
            <person name="Paukszto L."/>
            <person name="Sawicki J."/>
            <person name="Karawczyk K."/>
            <person name="Piernik-Szablinska J."/>
            <person name="Szczecinska M."/>
            <person name="Mazdziarz M."/>
        </authorList>
    </citation>
    <scope>NUCLEOTIDE SEQUENCE [LARGE SCALE GENOMIC DNA]</scope>
    <source>
        <strain evidence="1">Rf_01</strain>
        <tissue evidence="1">Aerial parts of the thallus</tissue>
    </source>
</reference>
<evidence type="ECO:0000313" key="2">
    <source>
        <dbReference type="Proteomes" id="UP001605036"/>
    </source>
</evidence>
<dbReference type="AlphaFoldDB" id="A0ABD1Y038"/>
<proteinExistence type="predicted"/>
<comment type="caution">
    <text evidence="1">The sequence shown here is derived from an EMBL/GenBank/DDBJ whole genome shotgun (WGS) entry which is preliminary data.</text>
</comment>
<keyword evidence="2" id="KW-1185">Reference proteome</keyword>
<accession>A0ABD1Y038</accession>
<name>A0ABD1Y038_9MARC</name>
<sequence>MRMVLKERDLWGLIIDSEKLGAFPDEDDEDNIKYNKKQSRALIHIMLNVRENIRHILELCDAANEVLEKLAAKIDNIC</sequence>
<dbReference type="EMBL" id="JBHFFA010000006">
    <property type="protein sequence ID" value="KAL2620043.1"/>
    <property type="molecule type" value="Genomic_DNA"/>
</dbReference>
<protein>
    <submittedName>
        <fullName evidence="1">Uncharacterized protein</fullName>
    </submittedName>
</protein>
<dbReference type="Proteomes" id="UP001605036">
    <property type="component" value="Unassembled WGS sequence"/>
</dbReference>
<gene>
    <name evidence="1" type="ORF">R1flu_000248</name>
</gene>